<gene>
    <name evidence="4" type="primary">napD</name>
    <name evidence="6" type="ORF">CKO21_16785</name>
</gene>
<evidence type="ECO:0000313" key="7">
    <source>
        <dbReference type="Proteomes" id="UP000778970"/>
    </source>
</evidence>
<comment type="function">
    <text evidence="4">Chaperone for NapA, the catalytic subunit of the periplasmic nitrate reductase. It binds directly and specifically to the twin-arginine signal peptide of NapA, preventing premature interaction with the Tat translocase and premature export.</text>
</comment>
<keyword evidence="2 4" id="KW-0963">Cytoplasm</keyword>
<keyword evidence="3 4" id="KW-0143">Chaperone</keyword>
<evidence type="ECO:0000313" key="6">
    <source>
        <dbReference type="EMBL" id="MBK1698902.1"/>
    </source>
</evidence>
<accession>A0A934QL07</accession>
<dbReference type="PANTHER" id="PTHR38603">
    <property type="entry name" value="CHAPERONE NAPD"/>
    <property type="match status" value="1"/>
</dbReference>
<dbReference type="RefSeq" id="WP_051431799.1">
    <property type="nucleotide sequence ID" value="NZ_NRRE01000032.1"/>
</dbReference>
<comment type="similarity">
    <text evidence="4">Belongs to the NapD family.</text>
</comment>
<dbReference type="Pfam" id="PF03927">
    <property type="entry name" value="NapD"/>
    <property type="match status" value="1"/>
</dbReference>
<name>A0A934QL07_9PROT</name>
<proteinExistence type="inferred from homology"/>
<keyword evidence="7" id="KW-1185">Reference proteome</keyword>
<dbReference type="Proteomes" id="UP000778970">
    <property type="component" value="Unassembled WGS sequence"/>
</dbReference>
<reference evidence="6" key="2">
    <citation type="journal article" date="2020" name="Microorganisms">
        <title>Osmotic Adaptation and Compatible Solute Biosynthesis of Phototrophic Bacteria as Revealed from Genome Analyses.</title>
        <authorList>
            <person name="Imhoff J.F."/>
            <person name="Rahn T."/>
            <person name="Kunzel S."/>
            <person name="Keller A."/>
            <person name="Neulinger S.C."/>
        </authorList>
    </citation>
    <scope>NUCLEOTIDE SEQUENCE</scope>
    <source>
        <strain evidence="6">DSM 9154</strain>
    </source>
</reference>
<dbReference type="HAMAP" id="MF_02200">
    <property type="entry name" value="NapD"/>
    <property type="match status" value="1"/>
</dbReference>
<dbReference type="GO" id="GO:0005737">
    <property type="term" value="C:cytoplasm"/>
    <property type="evidence" value="ECO:0007669"/>
    <property type="project" value="UniProtKB-SubCell"/>
</dbReference>
<evidence type="ECO:0000256" key="1">
    <source>
        <dbReference type="ARBA" id="ARBA00004496"/>
    </source>
</evidence>
<protein>
    <recommendedName>
        <fullName evidence="4">Chaperone NapD</fullName>
    </recommendedName>
    <alternativeName>
        <fullName evidence="4">NapA signal peptide-binding chaperone NapD</fullName>
    </alternativeName>
</protein>
<dbReference type="EMBL" id="NRRE01000032">
    <property type="protein sequence ID" value="MBK1698902.1"/>
    <property type="molecule type" value="Genomic_DNA"/>
</dbReference>
<evidence type="ECO:0000256" key="3">
    <source>
        <dbReference type="ARBA" id="ARBA00023186"/>
    </source>
</evidence>
<comment type="subcellular location">
    <subcellularLocation>
        <location evidence="1 4">Cytoplasm</location>
    </subcellularLocation>
</comment>
<evidence type="ECO:0000256" key="2">
    <source>
        <dbReference type="ARBA" id="ARBA00022490"/>
    </source>
</evidence>
<dbReference type="Gene3D" id="3.30.70.920">
    <property type="match status" value="1"/>
</dbReference>
<sequence length="112" mass="11737">MPRTVQTPHDPPTVGKGAADDAQAHVSGIVVNAVEERAEAVAGWIDTLAGAEVAAREGGRLVVVLEAADEHALADMVNRISLYDHVYSAAIVSHFRDDAALAEANPQDQKTG</sequence>
<reference evidence="6" key="1">
    <citation type="submission" date="2017-08" db="EMBL/GenBank/DDBJ databases">
        <authorList>
            <person name="Imhoff J.F."/>
            <person name="Rahn T."/>
            <person name="Kuenzel S."/>
            <person name="Neulinger S.C."/>
        </authorList>
    </citation>
    <scope>NUCLEOTIDE SEQUENCE</scope>
    <source>
        <strain evidence="6">DSM 9154</strain>
    </source>
</reference>
<dbReference type="GO" id="GO:0005048">
    <property type="term" value="F:signal sequence binding"/>
    <property type="evidence" value="ECO:0007669"/>
    <property type="project" value="UniProtKB-UniRule"/>
</dbReference>
<feature type="region of interest" description="Disordered" evidence="5">
    <location>
        <begin position="1"/>
        <end position="21"/>
    </location>
</feature>
<evidence type="ECO:0000256" key="4">
    <source>
        <dbReference type="HAMAP-Rule" id="MF_02200"/>
    </source>
</evidence>
<organism evidence="6 7">
    <name type="scientific">Rhodovibrio salinarum</name>
    <dbReference type="NCBI Taxonomy" id="1087"/>
    <lineage>
        <taxon>Bacteria</taxon>
        <taxon>Pseudomonadati</taxon>
        <taxon>Pseudomonadota</taxon>
        <taxon>Alphaproteobacteria</taxon>
        <taxon>Rhodospirillales</taxon>
        <taxon>Rhodovibrionaceae</taxon>
        <taxon>Rhodovibrio</taxon>
    </lineage>
</organism>
<comment type="subunit">
    <text evidence="4">Interacts with the cytoplasmic NapA precursor.</text>
</comment>
<dbReference type="GO" id="GO:0051224">
    <property type="term" value="P:negative regulation of protein transport"/>
    <property type="evidence" value="ECO:0007669"/>
    <property type="project" value="UniProtKB-UniRule"/>
</dbReference>
<dbReference type="PANTHER" id="PTHR38603:SF1">
    <property type="entry name" value="CHAPERONE NAPD"/>
    <property type="match status" value="1"/>
</dbReference>
<comment type="caution">
    <text evidence="6">The sequence shown here is derived from an EMBL/GenBank/DDBJ whole genome shotgun (WGS) entry which is preliminary data.</text>
</comment>
<evidence type="ECO:0000256" key="5">
    <source>
        <dbReference type="SAM" id="MobiDB-lite"/>
    </source>
</evidence>
<dbReference type="AlphaFoldDB" id="A0A934QL07"/>
<dbReference type="InterPro" id="IPR005623">
    <property type="entry name" value="Chaperone_NapD_NO3_reduct"/>
</dbReference>